<organism evidence="6 7">
    <name type="scientific">Beutenbergia cavernae (strain ATCC BAA-8 / DSM 12333 / CCUG 43141 / JCM 11478 / NBRC 16432 / NCIMB 13614 / HKI 0122)</name>
    <dbReference type="NCBI Taxonomy" id="471853"/>
    <lineage>
        <taxon>Bacteria</taxon>
        <taxon>Bacillati</taxon>
        <taxon>Actinomycetota</taxon>
        <taxon>Actinomycetes</taxon>
        <taxon>Micrococcales</taxon>
        <taxon>Beutenbergiaceae</taxon>
        <taxon>Beutenbergia</taxon>
    </lineage>
</organism>
<dbReference type="InterPro" id="IPR029016">
    <property type="entry name" value="GAF-like_dom_sf"/>
</dbReference>
<dbReference type="PROSITE" id="PS51077">
    <property type="entry name" value="HTH_ICLR"/>
    <property type="match status" value="1"/>
</dbReference>
<evidence type="ECO:0000259" key="4">
    <source>
        <dbReference type="PROSITE" id="PS51077"/>
    </source>
</evidence>
<dbReference type="AlphaFoldDB" id="C5C3K6"/>
<evidence type="ECO:0000313" key="7">
    <source>
        <dbReference type="Proteomes" id="UP000007962"/>
    </source>
</evidence>
<dbReference type="PANTHER" id="PTHR30136:SF35">
    <property type="entry name" value="HTH-TYPE TRANSCRIPTIONAL REGULATOR RV1719"/>
    <property type="match status" value="1"/>
</dbReference>
<dbReference type="RefSeq" id="WP_015884152.1">
    <property type="nucleotide sequence ID" value="NC_012669.1"/>
</dbReference>
<gene>
    <name evidence="6" type="ordered locus">Bcav_3673</name>
</gene>
<evidence type="ECO:0000256" key="1">
    <source>
        <dbReference type="ARBA" id="ARBA00023015"/>
    </source>
</evidence>
<dbReference type="InterPro" id="IPR036388">
    <property type="entry name" value="WH-like_DNA-bd_sf"/>
</dbReference>
<feature type="domain" description="IclR-ED" evidence="5">
    <location>
        <begin position="86"/>
        <end position="271"/>
    </location>
</feature>
<dbReference type="KEGG" id="bcv:Bcav_3673"/>
<dbReference type="Gene3D" id="3.30.450.40">
    <property type="match status" value="1"/>
</dbReference>
<dbReference type="HOGENOM" id="CLU_062618_4_3_11"/>
<dbReference type="SMART" id="SM00346">
    <property type="entry name" value="HTH_ICLR"/>
    <property type="match status" value="1"/>
</dbReference>
<dbReference type="InterPro" id="IPR014757">
    <property type="entry name" value="Tscrpt_reg_IclR_C"/>
</dbReference>
<evidence type="ECO:0000256" key="2">
    <source>
        <dbReference type="ARBA" id="ARBA00023125"/>
    </source>
</evidence>
<keyword evidence="2" id="KW-0238">DNA-binding</keyword>
<keyword evidence="7" id="KW-1185">Reference proteome</keyword>
<dbReference type="SUPFAM" id="SSF55781">
    <property type="entry name" value="GAF domain-like"/>
    <property type="match status" value="1"/>
</dbReference>
<evidence type="ECO:0000313" key="6">
    <source>
        <dbReference type="EMBL" id="ACQ81915.1"/>
    </source>
</evidence>
<dbReference type="Gene3D" id="1.10.10.10">
    <property type="entry name" value="Winged helix-like DNA-binding domain superfamily/Winged helix DNA-binding domain"/>
    <property type="match status" value="1"/>
</dbReference>
<dbReference type="EMBL" id="CP001618">
    <property type="protein sequence ID" value="ACQ81915.1"/>
    <property type="molecule type" value="Genomic_DNA"/>
</dbReference>
<evidence type="ECO:0000256" key="3">
    <source>
        <dbReference type="ARBA" id="ARBA00023163"/>
    </source>
</evidence>
<dbReference type="InterPro" id="IPR036390">
    <property type="entry name" value="WH_DNA-bd_sf"/>
</dbReference>
<keyword evidence="1" id="KW-0805">Transcription regulation</keyword>
<dbReference type="GO" id="GO:0003677">
    <property type="term" value="F:DNA binding"/>
    <property type="evidence" value="ECO:0007669"/>
    <property type="project" value="UniProtKB-KW"/>
</dbReference>
<dbReference type="InterPro" id="IPR005471">
    <property type="entry name" value="Tscrpt_reg_IclR_N"/>
</dbReference>
<accession>C5C3K6</accession>
<dbReference type="GO" id="GO:0003700">
    <property type="term" value="F:DNA-binding transcription factor activity"/>
    <property type="evidence" value="ECO:0007669"/>
    <property type="project" value="TreeGrafter"/>
</dbReference>
<feature type="domain" description="HTH iclR-type" evidence="4">
    <location>
        <begin position="22"/>
        <end position="85"/>
    </location>
</feature>
<dbReference type="GO" id="GO:0045892">
    <property type="term" value="P:negative regulation of DNA-templated transcription"/>
    <property type="evidence" value="ECO:0007669"/>
    <property type="project" value="TreeGrafter"/>
</dbReference>
<keyword evidence="3" id="KW-0804">Transcription</keyword>
<reference evidence="6 7" key="1">
    <citation type="journal article" date="2009" name="Stand. Genomic Sci.">
        <title>Complete genome sequence of Beutenbergia cavernae type strain (HKI 0122).</title>
        <authorList>
            <person name="Land M."/>
            <person name="Pukall R."/>
            <person name="Abt B."/>
            <person name="Goker M."/>
            <person name="Rohde M."/>
            <person name="Glavina Del Rio T."/>
            <person name="Tice H."/>
            <person name="Copeland A."/>
            <person name="Cheng J.F."/>
            <person name="Lucas S."/>
            <person name="Chen F."/>
            <person name="Nolan M."/>
            <person name="Bruce D."/>
            <person name="Goodwin L."/>
            <person name="Pitluck S."/>
            <person name="Ivanova N."/>
            <person name="Mavromatis K."/>
            <person name="Ovchinnikova G."/>
            <person name="Pati A."/>
            <person name="Chen A."/>
            <person name="Palaniappan K."/>
            <person name="Hauser L."/>
            <person name="Chang Y.J."/>
            <person name="Jefferies C.C."/>
            <person name="Saunders E."/>
            <person name="Brettin T."/>
            <person name="Detter J.C."/>
            <person name="Han C."/>
            <person name="Chain P."/>
            <person name="Bristow J."/>
            <person name="Eisen J.A."/>
            <person name="Markowitz V."/>
            <person name="Hugenholtz P."/>
            <person name="Kyrpides N.C."/>
            <person name="Klenk H.P."/>
            <person name="Lapidus A."/>
        </authorList>
    </citation>
    <scope>NUCLEOTIDE SEQUENCE [LARGE SCALE GENOMIC DNA]</scope>
    <source>
        <strain evidence="7">ATCC BAA-8 / DSM 12333 / NBRC 16432</strain>
    </source>
</reference>
<protein>
    <submittedName>
        <fullName evidence="6">Transcriptional regulator, IclR family</fullName>
    </submittedName>
</protein>
<dbReference type="PANTHER" id="PTHR30136">
    <property type="entry name" value="HELIX-TURN-HELIX TRANSCRIPTIONAL REGULATOR, ICLR FAMILY"/>
    <property type="match status" value="1"/>
</dbReference>
<dbReference type="Pfam" id="PF09339">
    <property type="entry name" value="HTH_IclR"/>
    <property type="match status" value="1"/>
</dbReference>
<evidence type="ECO:0000259" key="5">
    <source>
        <dbReference type="PROSITE" id="PS51078"/>
    </source>
</evidence>
<dbReference type="SUPFAM" id="SSF46785">
    <property type="entry name" value="Winged helix' DNA-binding domain"/>
    <property type="match status" value="1"/>
</dbReference>
<name>C5C3K6_BEUC1</name>
<dbReference type="InterPro" id="IPR050707">
    <property type="entry name" value="HTH_MetabolicPath_Reg"/>
</dbReference>
<dbReference type="Pfam" id="PF01614">
    <property type="entry name" value="IclR_C"/>
    <property type="match status" value="1"/>
</dbReference>
<proteinExistence type="predicted"/>
<sequence>MPETRPAAPRRDTTSPTPRTAIQAIDRSVALLDTIADAGPHGAALGALAESTGLPASTARTLLSSLVAHGLVAQGGSGRRYLLGSRFFELNRRFVAQTDLSAVAAPVLRALWERTEETVHLAVLQGTRRVDIAVLVGPQLLTVSPTSARFTDSSATPLYRTAAGKVLFAGLSRPDRLSMLDDAPWDPQDRPAAEDLMAAMDDVAAGGFATNLQEEAAGVCGVAAPVQDQGGRTIAAVCLGYPAVRHTEAHAAWLRDEAMDAAAELTVLLGAATGEASA</sequence>
<dbReference type="eggNOG" id="COG1414">
    <property type="taxonomic scope" value="Bacteria"/>
</dbReference>
<dbReference type="Proteomes" id="UP000007962">
    <property type="component" value="Chromosome"/>
</dbReference>
<dbReference type="PROSITE" id="PS51078">
    <property type="entry name" value="ICLR_ED"/>
    <property type="match status" value="1"/>
</dbReference>
<dbReference type="STRING" id="471853.Bcav_3673"/>